<feature type="domain" description="RNase H type-1" evidence="1">
    <location>
        <begin position="144"/>
        <end position="214"/>
    </location>
</feature>
<dbReference type="InterPro" id="IPR036397">
    <property type="entry name" value="RNaseH_sf"/>
</dbReference>
<protein>
    <recommendedName>
        <fullName evidence="5">RNase H type-1 domain-containing protein</fullName>
    </recommendedName>
</protein>
<dbReference type="Gene3D" id="3.30.420.10">
    <property type="entry name" value="Ribonuclease H-like superfamily/Ribonuclease H"/>
    <property type="match status" value="1"/>
</dbReference>
<sequence length="238" mass="26552">MEQRVAAWDEALVRRVFAPDDAETIIRDSANYSVRSDYLWLQRPEHVTEQHLKTWLVLSQLNALLPKIRIFRWCIAHEALPVVSRLQAAGHTLGLCHQAEAETILHALWDCPCTHEALDMAGLLSGISQSQLSLTLKWFDYREASFRSNNKESCFGVVSRDDSGAVLGGLAQTTPGCFEAGLAEIHALIAGLRMARDRGWTNVIFETDATFLVNKPGRSSGGLTSLNFHLQEARMTFC</sequence>
<dbReference type="InterPro" id="IPR002156">
    <property type="entry name" value="RNaseH_domain"/>
</dbReference>
<evidence type="ECO:0000313" key="4">
    <source>
        <dbReference type="Proteomes" id="UP001472677"/>
    </source>
</evidence>
<dbReference type="SUPFAM" id="SSF53098">
    <property type="entry name" value="Ribonuclease H-like"/>
    <property type="match status" value="1"/>
</dbReference>
<keyword evidence="4" id="KW-1185">Reference proteome</keyword>
<dbReference type="CDD" id="cd06222">
    <property type="entry name" value="RNase_H_like"/>
    <property type="match status" value="1"/>
</dbReference>
<comment type="caution">
    <text evidence="3">The sequence shown here is derived from an EMBL/GenBank/DDBJ whole genome shotgun (WGS) entry which is preliminary data.</text>
</comment>
<accession>A0ABR2CQ99</accession>
<feature type="domain" description="Reverse transcriptase zinc-binding" evidence="2">
    <location>
        <begin position="32"/>
        <end position="115"/>
    </location>
</feature>
<dbReference type="EMBL" id="JBBPBM010000046">
    <property type="protein sequence ID" value="KAK8521921.1"/>
    <property type="molecule type" value="Genomic_DNA"/>
</dbReference>
<reference evidence="3 4" key="1">
    <citation type="journal article" date="2024" name="G3 (Bethesda)">
        <title>Genome assembly of Hibiscus sabdariffa L. provides insights into metabolisms of medicinal natural products.</title>
        <authorList>
            <person name="Kim T."/>
        </authorList>
    </citation>
    <scope>NUCLEOTIDE SEQUENCE [LARGE SCALE GENOMIC DNA]</scope>
    <source>
        <strain evidence="3">TK-2024</strain>
        <tissue evidence="3">Old leaves</tissue>
    </source>
</reference>
<evidence type="ECO:0008006" key="5">
    <source>
        <dbReference type="Google" id="ProtNLM"/>
    </source>
</evidence>
<evidence type="ECO:0000259" key="1">
    <source>
        <dbReference type="Pfam" id="PF13456"/>
    </source>
</evidence>
<dbReference type="Proteomes" id="UP001472677">
    <property type="component" value="Unassembled WGS sequence"/>
</dbReference>
<evidence type="ECO:0000313" key="3">
    <source>
        <dbReference type="EMBL" id="KAK8521921.1"/>
    </source>
</evidence>
<organism evidence="3 4">
    <name type="scientific">Hibiscus sabdariffa</name>
    <name type="common">roselle</name>
    <dbReference type="NCBI Taxonomy" id="183260"/>
    <lineage>
        <taxon>Eukaryota</taxon>
        <taxon>Viridiplantae</taxon>
        <taxon>Streptophyta</taxon>
        <taxon>Embryophyta</taxon>
        <taxon>Tracheophyta</taxon>
        <taxon>Spermatophyta</taxon>
        <taxon>Magnoliopsida</taxon>
        <taxon>eudicotyledons</taxon>
        <taxon>Gunneridae</taxon>
        <taxon>Pentapetalae</taxon>
        <taxon>rosids</taxon>
        <taxon>malvids</taxon>
        <taxon>Malvales</taxon>
        <taxon>Malvaceae</taxon>
        <taxon>Malvoideae</taxon>
        <taxon>Hibiscus</taxon>
    </lineage>
</organism>
<name>A0ABR2CQ99_9ROSI</name>
<dbReference type="Pfam" id="PF13456">
    <property type="entry name" value="RVT_3"/>
    <property type="match status" value="1"/>
</dbReference>
<proteinExistence type="predicted"/>
<evidence type="ECO:0000259" key="2">
    <source>
        <dbReference type="Pfam" id="PF13966"/>
    </source>
</evidence>
<dbReference type="InterPro" id="IPR012337">
    <property type="entry name" value="RNaseH-like_sf"/>
</dbReference>
<dbReference type="InterPro" id="IPR044730">
    <property type="entry name" value="RNase_H-like_dom_plant"/>
</dbReference>
<dbReference type="Pfam" id="PF13966">
    <property type="entry name" value="zf-RVT"/>
    <property type="match status" value="1"/>
</dbReference>
<gene>
    <name evidence="3" type="ORF">V6N12_066493</name>
</gene>
<dbReference type="InterPro" id="IPR026960">
    <property type="entry name" value="RVT-Znf"/>
</dbReference>